<evidence type="ECO:0000313" key="3">
    <source>
        <dbReference type="EMBL" id="RWR71872.1"/>
    </source>
</evidence>
<dbReference type="EMBL" id="QPKB01000001">
    <property type="protein sequence ID" value="RWR71872.1"/>
    <property type="molecule type" value="Genomic_DNA"/>
</dbReference>
<feature type="compositionally biased region" description="Basic residues" evidence="1">
    <location>
        <begin position="1"/>
        <end position="14"/>
    </location>
</feature>
<sequence>MRRMKHSPPKLYTKRKGEEDQLAGMEAQHKNDNPSIRRKNMKWTTMQDELLIRLMVEQRKEGRGVKGGFTCEGWTLMTRSMRSQFGDTFTKDKLKNRFKTLKRTYRIMKGLLDQSGFRWDNKRKMVTAERSIWNEYVAAHPEAEIYKNKSFPDWVSLAIIFGDSVADGREDFASNDPEPIDAQAVANIPIMQADDVVNAYEEGIDDQDTSVSNTRSLRQNVSASTSHHVVRNRSNMEQALIGAVEAIASAISEYANKRARERPSMEKCIATLGEIGLSTAVYFKALDVLENERKAEIFLALPPSDRQGWISHQLGHNERQIVMQNQVQYSARRKRDCAEIASNHVFYPSRNSSQKDLIHSLAHLMQRPSHSWRHFAYQTLDKKQKKGNQNNIYIVIEVISMNRRKTLRIFM</sequence>
<keyword evidence="4" id="KW-1185">Reference proteome</keyword>
<evidence type="ECO:0000313" key="4">
    <source>
        <dbReference type="Proteomes" id="UP000283530"/>
    </source>
</evidence>
<proteinExistence type="predicted"/>
<dbReference type="STRING" id="337451.A0A443N024"/>
<evidence type="ECO:0000256" key="1">
    <source>
        <dbReference type="SAM" id="MobiDB-lite"/>
    </source>
</evidence>
<dbReference type="PANTHER" id="PTHR46929:SF33">
    <property type="entry name" value="L10-INTERACTING MYB DOMAIN-CONTAINING PROTEIN-LIKE ISOFORM X1"/>
    <property type="match status" value="1"/>
</dbReference>
<name>A0A443N024_9MAGN</name>
<dbReference type="OrthoDB" id="1937691at2759"/>
<feature type="region of interest" description="Disordered" evidence="1">
    <location>
        <begin position="1"/>
        <end position="36"/>
    </location>
</feature>
<organism evidence="3 4">
    <name type="scientific">Cinnamomum micranthum f. kanehirae</name>
    <dbReference type="NCBI Taxonomy" id="337451"/>
    <lineage>
        <taxon>Eukaryota</taxon>
        <taxon>Viridiplantae</taxon>
        <taxon>Streptophyta</taxon>
        <taxon>Embryophyta</taxon>
        <taxon>Tracheophyta</taxon>
        <taxon>Spermatophyta</taxon>
        <taxon>Magnoliopsida</taxon>
        <taxon>Magnoliidae</taxon>
        <taxon>Laurales</taxon>
        <taxon>Lauraceae</taxon>
        <taxon>Cinnamomum</taxon>
    </lineage>
</organism>
<dbReference type="Proteomes" id="UP000283530">
    <property type="component" value="Unassembled WGS sequence"/>
</dbReference>
<protein>
    <submittedName>
        <fullName evidence="3">L10-interacting MYB domain-containing-like protein isoform X1</fullName>
    </submittedName>
</protein>
<gene>
    <name evidence="3" type="ORF">CKAN_00005600</name>
</gene>
<dbReference type="InterPro" id="IPR024752">
    <property type="entry name" value="Myb/SANT-like_dom"/>
</dbReference>
<feature type="domain" description="Myb/SANT-like" evidence="2">
    <location>
        <begin position="42"/>
        <end position="136"/>
    </location>
</feature>
<accession>A0A443N024</accession>
<dbReference type="PANTHER" id="PTHR46929">
    <property type="entry name" value="EXPRESSED PROTEIN"/>
    <property type="match status" value="1"/>
</dbReference>
<reference evidence="3 4" key="1">
    <citation type="journal article" date="2019" name="Nat. Plants">
        <title>Stout camphor tree genome fills gaps in understanding of flowering plant genome evolution.</title>
        <authorList>
            <person name="Chaw S.M."/>
            <person name="Liu Y.C."/>
            <person name="Wu Y.W."/>
            <person name="Wang H.Y."/>
            <person name="Lin C.I."/>
            <person name="Wu C.S."/>
            <person name="Ke H.M."/>
            <person name="Chang L.Y."/>
            <person name="Hsu C.Y."/>
            <person name="Yang H.T."/>
            <person name="Sudianto E."/>
            <person name="Hsu M.H."/>
            <person name="Wu K.P."/>
            <person name="Wang L.N."/>
            <person name="Leebens-Mack J.H."/>
            <person name="Tsai I.J."/>
        </authorList>
    </citation>
    <scope>NUCLEOTIDE SEQUENCE [LARGE SCALE GENOMIC DNA]</scope>
    <source>
        <strain evidence="4">cv. Chaw 1501</strain>
        <tissue evidence="3">Young leaves</tissue>
    </source>
</reference>
<evidence type="ECO:0000259" key="2">
    <source>
        <dbReference type="Pfam" id="PF12776"/>
    </source>
</evidence>
<dbReference type="Pfam" id="PF12776">
    <property type="entry name" value="Myb_DNA-bind_3"/>
    <property type="match status" value="1"/>
</dbReference>
<dbReference type="AlphaFoldDB" id="A0A443N024"/>
<comment type="caution">
    <text evidence="3">The sequence shown here is derived from an EMBL/GenBank/DDBJ whole genome shotgun (WGS) entry which is preliminary data.</text>
</comment>